<organism evidence="1 2">
    <name type="scientific">Colocasia esculenta</name>
    <name type="common">Wild taro</name>
    <name type="synonym">Arum esculentum</name>
    <dbReference type="NCBI Taxonomy" id="4460"/>
    <lineage>
        <taxon>Eukaryota</taxon>
        <taxon>Viridiplantae</taxon>
        <taxon>Streptophyta</taxon>
        <taxon>Embryophyta</taxon>
        <taxon>Tracheophyta</taxon>
        <taxon>Spermatophyta</taxon>
        <taxon>Magnoliopsida</taxon>
        <taxon>Liliopsida</taxon>
        <taxon>Araceae</taxon>
        <taxon>Aroideae</taxon>
        <taxon>Colocasieae</taxon>
        <taxon>Colocasia</taxon>
    </lineage>
</organism>
<protein>
    <submittedName>
        <fullName evidence="1">Uncharacterized protein</fullName>
    </submittedName>
</protein>
<accession>A0A843X231</accession>
<dbReference type="Proteomes" id="UP000652761">
    <property type="component" value="Unassembled WGS sequence"/>
</dbReference>
<evidence type="ECO:0000313" key="1">
    <source>
        <dbReference type="EMBL" id="MQM10834.1"/>
    </source>
</evidence>
<comment type="caution">
    <text evidence="1">The sequence shown here is derived from an EMBL/GenBank/DDBJ whole genome shotgun (WGS) entry which is preliminary data.</text>
</comment>
<proteinExistence type="predicted"/>
<gene>
    <name evidence="1" type="ORF">Taro_043733</name>
</gene>
<dbReference type="EMBL" id="NMUH01004793">
    <property type="protein sequence ID" value="MQM10834.1"/>
    <property type="molecule type" value="Genomic_DNA"/>
</dbReference>
<sequence>MLWSPDSAAATSLCLLVLGRVGCVVGFLFEVLGVACYSPGEARRGCRGFLRCVQPFFRYSCIGMPFSLDSSSCLVSSLLGI</sequence>
<name>A0A843X231_COLES</name>
<reference evidence="1" key="1">
    <citation type="submission" date="2017-07" db="EMBL/GenBank/DDBJ databases">
        <title>Taro Niue Genome Assembly and Annotation.</title>
        <authorList>
            <person name="Atibalentja N."/>
            <person name="Keating K."/>
            <person name="Fields C.J."/>
        </authorList>
    </citation>
    <scope>NUCLEOTIDE SEQUENCE</scope>
    <source>
        <strain evidence="1">Niue_2</strain>
        <tissue evidence="1">Leaf</tissue>
    </source>
</reference>
<evidence type="ECO:0000313" key="2">
    <source>
        <dbReference type="Proteomes" id="UP000652761"/>
    </source>
</evidence>
<dbReference type="AlphaFoldDB" id="A0A843X231"/>
<keyword evidence="2" id="KW-1185">Reference proteome</keyword>